<keyword evidence="7 9" id="KW-0239">DNA-directed DNA polymerase</keyword>
<dbReference type="OrthoDB" id="8421503at2"/>
<dbReference type="PANTHER" id="PTHR30478:SF0">
    <property type="entry name" value="BETA SLIDING CLAMP"/>
    <property type="match status" value="1"/>
</dbReference>
<dbReference type="Gene3D" id="3.70.10.10">
    <property type="match status" value="1"/>
</dbReference>
<dbReference type="GO" id="GO:0009360">
    <property type="term" value="C:DNA polymerase III complex"/>
    <property type="evidence" value="ECO:0007669"/>
    <property type="project" value="InterPro"/>
</dbReference>
<evidence type="ECO:0000313" key="13">
    <source>
        <dbReference type="EMBL" id="PDV96867.1"/>
    </source>
</evidence>
<dbReference type="InterPro" id="IPR022635">
    <property type="entry name" value="DNA_polIII_beta_C"/>
</dbReference>
<dbReference type="SMART" id="SM00480">
    <property type="entry name" value="POL3Bc"/>
    <property type="match status" value="1"/>
</dbReference>
<evidence type="ECO:0000256" key="8">
    <source>
        <dbReference type="ARBA" id="ARBA00023125"/>
    </source>
</evidence>
<evidence type="ECO:0000256" key="7">
    <source>
        <dbReference type="ARBA" id="ARBA00022932"/>
    </source>
</evidence>
<dbReference type="Pfam" id="PF00712">
    <property type="entry name" value="DNA_pol3_beta"/>
    <property type="match status" value="1"/>
</dbReference>
<dbReference type="GO" id="GO:0008408">
    <property type="term" value="F:3'-5' exonuclease activity"/>
    <property type="evidence" value="ECO:0007669"/>
    <property type="project" value="InterPro"/>
</dbReference>
<feature type="domain" description="DNA polymerase III beta sliding clamp N-terminal" evidence="10">
    <location>
        <begin position="1"/>
        <end position="120"/>
    </location>
</feature>
<dbReference type="InterPro" id="IPR022634">
    <property type="entry name" value="DNA_polIII_beta_N"/>
</dbReference>
<evidence type="ECO:0000256" key="6">
    <source>
        <dbReference type="ARBA" id="ARBA00022705"/>
    </source>
</evidence>
<dbReference type="AlphaFoldDB" id="A0A2H3L139"/>
<protein>
    <recommendedName>
        <fullName evidence="9">Beta sliding clamp</fullName>
    </recommendedName>
</protein>
<name>A0A2H3L139_9CHLR</name>
<dbReference type="InterPro" id="IPR001001">
    <property type="entry name" value="DNA_polIII_beta"/>
</dbReference>
<dbReference type="Gene3D" id="3.10.150.10">
    <property type="entry name" value="DNA Polymerase III, subunit A, domain 2"/>
    <property type="match status" value="1"/>
</dbReference>
<feature type="domain" description="DNA polymerase III beta sliding clamp central" evidence="11">
    <location>
        <begin position="134"/>
        <end position="254"/>
    </location>
</feature>
<evidence type="ECO:0000259" key="12">
    <source>
        <dbReference type="Pfam" id="PF02768"/>
    </source>
</evidence>
<evidence type="ECO:0000256" key="4">
    <source>
        <dbReference type="ARBA" id="ARBA00022679"/>
    </source>
</evidence>
<comment type="function">
    <text evidence="9">Confers DNA tethering and processivity to DNA polymerases and other proteins. Acts as a clamp, forming a ring around DNA (a reaction catalyzed by the clamp-loading complex) which diffuses in an ATP-independent manner freely and bidirectionally along dsDNA. Initially characterized for its ability to contact the catalytic subunit of DNA polymerase III (Pol III), a complex, multichain enzyme responsible for most of the replicative synthesis in bacteria; Pol III exhibits 3'-5' exonuclease proofreading activity. The beta chain is required for initiation of replication as well as for processivity of DNA replication.</text>
</comment>
<evidence type="ECO:0000259" key="10">
    <source>
        <dbReference type="Pfam" id="PF00712"/>
    </source>
</evidence>
<evidence type="ECO:0000256" key="1">
    <source>
        <dbReference type="ARBA" id="ARBA00004496"/>
    </source>
</evidence>
<keyword evidence="6 9" id="KW-0235">DNA replication</keyword>
<organism evidence="13 14">
    <name type="scientific">Candidatus Chloroploca asiatica</name>
    <dbReference type="NCBI Taxonomy" id="1506545"/>
    <lineage>
        <taxon>Bacteria</taxon>
        <taxon>Bacillati</taxon>
        <taxon>Chloroflexota</taxon>
        <taxon>Chloroflexia</taxon>
        <taxon>Chloroflexales</taxon>
        <taxon>Chloroflexineae</taxon>
        <taxon>Oscillochloridaceae</taxon>
        <taxon>Candidatus Chloroploca</taxon>
    </lineage>
</organism>
<comment type="similarity">
    <text evidence="2 9">Belongs to the beta sliding clamp family.</text>
</comment>
<dbReference type="RefSeq" id="WP_097655021.1">
    <property type="nucleotide sequence ID" value="NZ_LYXE01000174.1"/>
</dbReference>
<proteinExistence type="inferred from homology"/>
<keyword evidence="5 9" id="KW-0548">Nucleotidyltransferase</keyword>
<dbReference type="EMBL" id="LYXE01000174">
    <property type="protein sequence ID" value="PDV96867.1"/>
    <property type="molecule type" value="Genomic_DNA"/>
</dbReference>
<dbReference type="InterPro" id="IPR046938">
    <property type="entry name" value="DNA_clamp_sf"/>
</dbReference>
<dbReference type="PIRSF" id="PIRSF000804">
    <property type="entry name" value="DNA_pol_III_b"/>
    <property type="match status" value="1"/>
</dbReference>
<dbReference type="Proteomes" id="UP000220922">
    <property type="component" value="Unassembled WGS sequence"/>
</dbReference>
<comment type="subcellular location">
    <subcellularLocation>
        <location evidence="1 9">Cytoplasm</location>
    </subcellularLocation>
</comment>
<dbReference type="GO" id="GO:0005737">
    <property type="term" value="C:cytoplasm"/>
    <property type="evidence" value="ECO:0007669"/>
    <property type="project" value="UniProtKB-SubCell"/>
</dbReference>
<dbReference type="Pfam" id="PF02768">
    <property type="entry name" value="DNA_pol3_beta_3"/>
    <property type="match status" value="1"/>
</dbReference>
<evidence type="ECO:0000256" key="2">
    <source>
        <dbReference type="ARBA" id="ARBA00010752"/>
    </source>
</evidence>
<keyword evidence="4 9" id="KW-0808">Transferase</keyword>
<dbReference type="PANTHER" id="PTHR30478">
    <property type="entry name" value="DNA POLYMERASE III SUBUNIT BETA"/>
    <property type="match status" value="1"/>
</dbReference>
<gene>
    <name evidence="13" type="ORF">A9Q02_20015</name>
</gene>
<evidence type="ECO:0000256" key="5">
    <source>
        <dbReference type="ARBA" id="ARBA00022695"/>
    </source>
</evidence>
<comment type="caution">
    <text evidence="13">The sequence shown here is derived from an EMBL/GenBank/DDBJ whole genome shotgun (WGS) entry which is preliminary data.</text>
</comment>
<feature type="domain" description="DNA polymerase III beta sliding clamp C-terminal" evidence="12">
    <location>
        <begin position="257"/>
        <end position="381"/>
    </location>
</feature>
<dbReference type="Pfam" id="PF02767">
    <property type="entry name" value="DNA_pol3_beta_2"/>
    <property type="match status" value="1"/>
</dbReference>
<comment type="subunit">
    <text evidence="9">Forms a ring-shaped head-to-tail homodimer around DNA.</text>
</comment>
<dbReference type="NCBIfam" id="TIGR00663">
    <property type="entry name" value="dnan"/>
    <property type="match status" value="1"/>
</dbReference>
<dbReference type="GO" id="GO:0003887">
    <property type="term" value="F:DNA-directed DNA polymerase activity"/>
    <property type="evidence" value="ECO:0007669"/>
    <property type="project" value="UniProtKB-UniRule"/>
</dbReference>
<keyword evidence="8" id="KW-0238">DNA-binding</keyword>
<dbReference type="GO" id="GO:0006271">
    <property type="term" value="P:DNA strand elongation involved in DNA replication"/>
    <property type="evidence" value="ECO:0007669"/>
    <property type="project" value="TreeGrafter"/>
</dbReference>
<evidence type="ECO:0000313" key="14">
    <source>
        <dbReference type="Proteomes" id="UP000220922"/>
    </source>
</evidence>
<evidence type="ECO:0000256" key="3">
    <source>
        <dbReference type="ARBA" id="ARBA00022490"/>
    </source>
</evidence>
<dbReference type="InterPro" id="IPR022637">
    <property type="entry name" value="DNA_polIII_beta_cen"/>
</dbReference>
<accession>A0A2H3L139</accession>
<dbReference type="CDD" id="cd00140">
    <property type="entry name" value="beta_clamp"/>
    <property type="match status" value="1"/>
</dbReference>
<sequence>MNLVIQQENLKHALAHVSRAVPGKAVIPVLSNVLLTTDQGRLRLSATDLNLAITVWVGAQITQDGSVLLPAGLFADLVAGLPNDAVTLAVNPDHHLVTVTAGRFSTELNGIAAEEFPTVPVTPPDGAPQVTFTATTLKAAIHQVACAAATTDTRPVLAGVAVRLQDAVATLTAADGIRLAVKQIALPEPVATPQEVIIPAPALRELGGLLSDTTAPVSMSLVPPATGSSAATQAIFTTDHFTLTTRLIDGQFPDVARILPKGCTTRAILEVRELNRAVKLAALIARVSQNVVKLSVSVDAATQAGTVMLSANAAGIGANTGAVEGQVTGEGGQIALNVTYLGDALAVIGTPQVAFEMVTAQAPGVLRPVGQNGYVHLIMPMALR</sequence>
<keyword evidence="14" id="KW-1185">Reference proteome</keyword>
<reference evidence="13 14" key="1">
    <citation type="submission" date="2016-05" db="EMBL/GenBank/DDBJ databases">
        <authorList>
            <person name="Lavstsen T."/>
            <person name="Jespersen J.S."/>
        </authorList>
    </citation>
    <scope>NUCLEOTIDE SEQUENCE [LARGE SCALE GENOMIC DNA]</scope>
    <source>
        <strain evidence="13 14">B7-9</strain>
    </source>
</reference>
<dbReference type="GO" id="GO:0003677">
    <property type="term" value="F:DNA binding"/>
    <property type="evidence" value="ECO:0007669"/>
    <property type="project" value="UniProtKB-UniRule"/>
</dbReference>
<dbReference type="SUPFAM" id="SSF55979">
    <property type="entry name" value="DNA clamp"/>
    <property type="match status" value="3"/>
</dbReference>
<keyword evidence="3 9" id="KW-0963">Cytoplasm</keyword>
<evidence type="ECO:0000256" key="9">
    <source>
        <dbReference type="PIRNR" id="PIRNR000804"/>
    </source>
</evidence>
<evidence type="ECO:0000259" key="11">
    <source>
        <dbReference type="Pfam" id="PF02767"/>
    </source>
</evidence>